<reference evidence="3 4" key="1">
    <citation type="submission" date="2021-10" db="EMBL/GenBank/DDBJ databases">
        <title>Anaerobic single-cell dispensing facilitates the cultivation of human gut bacteria.</title>
        <authorList>
            <person name="Afrizal A."/>
        </authorList>
    </citation>
    <scope>NUCLEOTIDE SEQUENCE [LARGE SCALE GENOMIC DNA]</scope>
    <source>
        <strain evidence="3 4">CLA-AA-H212</strain>
    </source>
</reference>
<feature type="transmembrane region" description="Helical" evidence="1">
    <location>
        <begin position="78"/>
        <end position="96"/>
    </location>
</feature>
<keyword evidence="1" id="KW-0472">Membrane</keyword>
<gene>
    <name evidence="3" type="ORF">LKD28_10735</name>
</gene>
<proteinExistence type="predicted"/>
<evidence type="ECO:0000259" key="2">
    <source>
        <dbReference type="Pfam" id="PF02517"/>
    </source>
</evidence>
<dbReference type="EMBL" id="JAJEQT010000008">
    <property type="protein sequence ID" value="MCC2219500.1"/>
    <property type="molecule type" value="Genomic_DNA"/>
</dbReference>
<keyword evidence="4" id="KW-1185">Reference proteome</keyword>
<dbReference type="EC" id="3.4.24.-" evidence="3"/>
<keyword evidence="3" id="KW-0378">Hydrolase</keyword>
<evidence type="ECO:0000313" key="4">
    <source>
        <dbReference type="Proteomes" id="UP001198495"/>
    </source>
</evidence>
<dbReference type="RefSeq" id="WP_227573433.1">
    <property type="nucleotide sequence ID" value="NZ_JAJEQT010000008.1"/>
</dbReference>
<name>A0ABS8FQJ5_9FIRM</name>
<accession>A0ABS8FQJ5</accession>
<sequence length="180" mass="20456">MKNKKLIGIILAVLFLLLLYYTSPLINNNFDGALGYMMKSVQRILFFAVELIIFVKLFKKDSMRSIVNMNCFKDAVPACSAMFIYVVFEVITYVVIGAKSWLNTTMPIVVSCLIFMQLATGLWEELTFRAFVCEGYYQGANATFKRRLLYAGISMVIFGIAHAVECDSLEHLSISLQTYF</sequence>
<keyword evidence="1" id="KW-1133">Transmembrane helix</keyword>
<feature type="domain" description="CAAX prenyl protease 2/Lysostaphin resistance protein A-like" evidence="2">
    <location>
        <begin position="111"/>
        <end position="165"/>
    </location>
</feature>
<protein>
    <submittedName>
        <fullName evidence="3">CPBP family intramembrane metalloprotease</fullName>
        <ecNumber evidence="3">3.4.24.-</ecNumber>
    </submittedName>
</protein>
<keyword evidence="1" id="KW-0812">Transmembrane</keyword>
<dbReference type="Pfam" id="PF02517">
    <property type="entry name" value="Rce1-like"/>
    <property type="match status" value="1"/>
</dbReference>
<organism evidence="3 4">
    <name type="scientific">Coprococcus hominis</name>
    <name type="common">ex Arizal et al. 2022</name>
    <dbReference type="NCBI Taxonomy" id="2881262"/>
    <lineage>
        <taxon>Bacteria</taxon>
        <taxon>Bacillati</taxon>
        <taxon>Bacillota</taxon>
        <taxon>Clostridia</taxon>
        <taxon>Lachnospirales</taxon>
        <taxon>Lachnospiraceae</taxon>
        <taxon>Coprococcus</taxon>
    </lineage>
</organism>
<feature type="transmembrane region" description="Helical" evidence="1">
    <location>
        <begin position="147"/>
        <end position="164"/>
    </location>
</feature>
<feature type="transmembrane region" description="Helical" evidence="1">
    <location>
        <begin position="108"/>
        <end position="126"/>
    </location>
</feature>
<keyword evidence="3" id="KW-0645">Protease</keyword>
<dbReference type="InterPro" id="IPR003675">
    <property type="entry name" value="Rce1/LyrA-like_dom"/>
</dbReference>
<evidence type="ECO:0000256" key="1">
    <source>
        <dbReference type="SAM" id="Phobius"/>
    </source>
</evidence>
<dbReference type="Proteomes" id="UP001198495">
    <property type="component" value="Unassembled WGS sequence"/>
</dbReference>
<comment type="caution">
    <text evidence="3">The sequence shown here is derived from an EMBL/GenBank/DDBJ whole genome shotgun (WGS) entry which is preliminary data.</text>
</comment>
<keyword evidence="3" id="KW-0482">Metalloprotease</keyword>
<evidence type="ECO:0000313" key="3">
    <source>
        <dbReference type="EMBL" id="MCC2219500.1"/>
    </source>
</evidence>
<dbReference type="GO" id="GO:0008237">
    <property type="term" value="F:metallopeptidase activity"/>
    <property type="evidence" value="ECO:0007669"/>
    <property type="project" value="UniProtKB-KW"/>
</dbReference>
<feature type="transmembrane region" description="Helical" evidence="1">
    <location>
        <begin position="40"/>
        <end position="58"/>
    </location>
</feature>